<keyword evidence="2" id="KW-0472">Membrane</keyword>
<feature type="transmembrane region" description="Helical" evidence="2">
    <location>
        <begin position="124"/>
        <end position="142"/>
    </location>
</feature>
<keyword evidence="4" id="KW-1185">Reference proteome</keyword>
<organism evidence="3 4">
    <name type="scientific">Danionella cerebrum</name>
    <dbReference type="NCBI Taxonomy" id="2873325"/>
    <lineage>
        <taxon>Eukaryota</taxon>
        <taxon>Metazoa</taxon>
        <taxon>Chordata</taxon>
        <taxon>Craniata</taxon>
        <taxon>Vertebrata</taxon>
        <taxon>Euteleostomi</taxon>
        <taxon>Actinopterygii</taxon>
        <taxon>Neopterygii</taxon>
        <taxon>Teleostei</taxon>
        <taxon>Ostariophysi</taxon>
        <taxon>Cypriniformes</taxon>
        <taxon>Danionidae</taxon>
        <taxon>Danioninae</taxon>
        <taxon>Danionella</taxon>
    </lineage>
</organism>
<evidence type="ECO:0000256" key="2">
    <source>
        <dbReference type="SAM" id="Phobius"/>
    </source>
</evidence>
<evidence type="ECO:0000313" key="3">
    <source>
        <dbReference type="EMBL" id="TRY85933.1"/>
    </source>
</evidence>
<name>A0A553Q7M1_9TELE</name>
<keyword evidence="2" id="KW-0812">Transmembrane</keyword>
<gene>
    <name evidence="3" type="ORF">DNTS_011944</name>
</gene>
<proteinExistence type="predicted"/>
<comment type="caution">
    <text evidence="3">The sequence shown here is derived from an EMBL/GenBank/DDBJ whole genome shotgun (WGS) entry which is preliminary data.</text>
</comment>
<sequence length="207" mass="23008">FVIVTSPVYWLKRLPRKRFQLLATIAALLSPSQLGDISRVGLMLLHRSSRRSAIESPQRVARNTCLEEGQGSQALRETRGQKQKGKCQARQTGTRQKTAFATLQAQPLTTGSMLSSSSSSSLRFRWVQLILFSFLSLLRALANHVETCVRLILVMMASMIFSPLVGYGFFRCSLSQAFRVAVASRVAFFRYAGSPNVYGPRGPAYGR</sequence>
<feature type="region of interest" description="Disordered" evidence="1">
    <location>
        <begin position="72"/>
        <end position="91"/>
    </location>
</feature>
<dbReference type="EMBL" id="SRMA01026256">
    <property type="protein sequence ID" value="TRY85933.1"/>
    <property type="molecule type" value="Genomic_DNA"/>
</dbReference>
<dbReference type="AlphaFoldDB" id="A0A553Q7M1"/>
<keyword evidence="2" id="KW-1133">Transmembrane helix</keyword>
<dbReference type="Proteomes" id="UP000316079">
    <property type="component" value="Unassembled WGS sequence"/>
</dbReference>
<dbReference type="OrthoDB" id="10511633at2759"/>
<evidence type="ECO:0000256" key="1">
    <source>
        <dbReference type="SAM" id="MobiDB-lite"/>
    </source>
</evidence>
<accession>A0A553Q7M1</accession>
<reference evidence="3 4" key="1">
    <citation type="journal article" date="2019" name="Sci. Data">
        <title>Hybrid genome assembly and annotation of Danionella translucida.</title>
        <authorList>
            <person name="Kadobianskyi M."/>
            <person name="Schulze L."/>
            <person name="Schuelke M."/>
            <person name="Judkewitz B."/>
        </authorList>
    </citation>
    <scope>NUCLEOTIDE SEQUENCE [LARGE SCALE GENOMIC DNA]</scope>
    <source>
        <strain evidence="3 4">Bolton</strain>
    </source>
</reference>
<protein>
    <submittedName>
        <fullName evidence="3">Uncharacterized protein</fullName>
    </submittedName>
</protein>
<feature type="non-terminal residue" evidence="3">
    <location>
        <position position="1"/>
    </location>
</feature>
<feature type="transmembrane region" description="Helical" evidence="2">
    <location>
        <begin position="149"/>
        <end position="170"/>
    </location>
</feature>
<evidence type="ECO:0000313" key="4">
    <source>
        <dbReference type="Proteomes" id="UP000316079"/>
    </source>
</evidence>